<keyword evidence="2" id="KW-0378">Hydrolase</keyword>
<dbReference type="Proteomes" id="UP001156882">
    <property type="component" value="Unassembled WGS sequence"/>
</dbReference>
<evidence type="ECO:0000259" key="1">
    <source>
        <dbReference type="Pfam" id="PF01738"/>
    </source>
</evidence>
<dbReference type="Gene3D" id="3.40.50.1820">
    <property type="entry name" value="alpha/beta hydrolase"/>
    <property type="match status" value="1"/>
</dbReference>
<dbReference type="EMBL" id="BSPC01000096">
    <property type="protein sequence ID" value="GLS24246.1"/>
    <property type="molecule type" value="Genomic_DNA"/>
</dbReference>
<dbReference type="RefSeq" id="WP_284317161.1">
    <property type="nucleotide sequence ID" value="NZ_BSPC01000096.1"/>
</dbReference>
<proteinExistence type="predicted"/>
<accession>A0ABQ6D157</accession>
<dbReference type="SUPFAM" id="SSF53474">
    <property type="entry name" value="alpha/beta-Hydrolases"/>
    <property type="match status" value="1"/>
</dbReference>
<evidence type="ECO:0000313" key="2">
    <source>
        <dbReference type="EMBL" id="GLS24246.1"/>
    </source>
</evidence>
<gene>
    <name evidence="2" type="ORF">GCM10007874_72670</name>
</gene>
<reference evidence="3" key="1">
    <citation type="journal article" date="2019" name="Int. J. Syst. Evol. Microbiol.">
        <title>The Global Catalogue of Microorganisms (GCM) 10K type strain sequencing project: providing services to taxonomists for standard genome sequencing and annotation.</title>
        <authorList>
            <consortium name="The Broad Institute Genomics Platform"/>
            <consortium name="The Broad Institute Genome Sequencing Center for Infectious Disease"/>
            <person name="Wu L."/>
            <person name="Ma J."/>
        </authorList>
    </citation>
    <scope>NUCLEOTIDE SEQUENCE [LARGE SCALE GENOMIC DNA]</scope>
    <source>
        <strain evidence="3">NBRC 101365</strain>
    </source>
</reference>
<comment type="caution">
    <text evidence="2">The sequence shown here is derived from an EMBL/GenBank/DDBJ whole genome shotgun (WGS) entry which is preliminary data.</text>
</comment>
<sequence length="209" mass="22218">MTLSHIHRFEPGPSSKGLLLLHGTGGDEHDLIDLSRAIAPGAPLLSPRGQVREGPANRFFHRMAEGVFDIPDLKARTQALADFVVEAGRTYGIEPPVALGFSNGANIAASLLLLRPEVLSGAILMRATLPFEPDSLPDLAGKPVLILSGQADPMAPAAKVERLANLLRQAGAEVRHEVLPAGHGLLQRDLELARDWWAESGSADILSAS</sequence>
<dbReference type="InterPro" id="IPR002925">
    <property type="entry name" value="Dienelactn_hydro"/>
</dbReference>
<protein>
    <submittedName>
        <fullName evidence="2">Hydrolase</fullName>
    </submittedName>
</protein>
<dbReference type="Pfam" id="PF01738">
    <property type="entry name" value="DLH"/>
    <property type="match status" value="1"/>
</dbReference>
<evidence type="ECO:0000313" key="3">
    <source>
        <dbReference type="Proteomes" id="UP001156882"/>
    </source>
</evidence>
<dbReference type="InterPro" id="IPR029058">
    <property type="entry name" value="AB_hydrolase_fold"/>
</dbReference>
<feature type="domain" description="Dienelactone hydrolase" evidence="1">
    <location>
        <begin position="98"/>
        <end position="190"/>
    </location>
</feature>
<organism evidence="2 3">
    <name type="scientific">Labrys miyagiensis</name>
    <dbReference type="NCBI Taxonomy" id="346912"/>
    <lineage>
        <taxon>Bacteria</taxon>
        <taxon>Pseudomonadati</taxon>
        <taxon>Pseudomonadota</taxon>
        <taxon>Alphaproteobacteria</taxon>
        <taxon>Hyphomicrobiales</taxon>
        <taxon>Xanthobacteraceae</taxon>
        <taxon>Labrys</taxon>
    </lineage>
</organism>
<dbReference type="GO" id="GO:0016787">
    <property type="term" value="F:hydrolase activity"/>
    <property type="evidence" value="ECO:0007669"/>
    <property type="project" value="UniProtKB-KW"/>
</dbReference>
<name>A0ABQ6D157_9HYPH</name>
<keyword evidence="3" id="KW-1185">Reference proteome</keyword>